<dbReference type="Gene3D" id="1.10.3720.10">
    <property type="entry name" value="MetI-like"/>
    <property type="match status" value="1"/>
</dbReference>
<feature type="transmembrane region" description="Helical" evidence="7">
    <location>
        <begin position="149"/>
        <end position="166"/>
    </location>
</feature>
<dbReference type="SUPFAM" id="SSF161098">
    <property type="entry name" value="MetI-like"/>
    <property type="match status" value="1"/>
</dbReference>
<evidence type="ECO:0000256" key="4">
    <source>
        <dbReference type="ARBA" id="ARBA00022692"/>
    </source>
</evidence>
<sequence length="289" mass="31957">MEKRKYTPYVFIAPHLILFIIFFGIPAIFGILISFTQWNLMDTPQWVGLKNYAEILANTKSTFYTQFHNGLKNTLTFTLLSVPFCVIVPLLLAAALNAKPKGHKIFQSIFYLPTLFSISSVILAWGFLFNKNFGPINRILGQSINWGGIQPYVWIAIVTITVWWYIGGNMVIYQAAIAGVPSDLYEAAALDGAGAVMKFIKITLPSIKNQLAYTLVMTTIAQLNIYGQPLMFSKGGPAGSTSVLLMYIRQTAFGTGESIAGIASAMAVMLGLCIVFVASLQFYFLRDKD</sequence>
<dbReference type="AlphaFoldDB" id="A0A6V8SKB0"/>
<dbReference type="InterPro" id="IPR000515">
    <property type="entry name" value="MetI-like"/>
</dbReference>
<evidence type="ECO:0000256" key="5">
    <source>
        <dbReference type="ARBA" id="ARBA00022989"/>
    </source>
</evidence>
<evidence type="ECO:0000313" key="9">
    <source>
        <dbReference type="EMBL" id="GFP76982.1"/>
    </source>
</evidence>
<evidence type="ECO:0000259" key="8">
    <source>
        <dbReference type="PROSITE" id="PS50928"/>
    </source>
</evidence>
<dbReference type="InterPro" id="IPR051393">
    <property type="entry name" value="ABC_transporter_permease"/>
</dbReference>
<reference evidence="9 10" key="1">
    <citation type="submission" date="2020-07" db="EMBL/GenBank/DDBJ databases">
        <title>A new beta-1,3-glucan-decomposing anaerobic bacterium isolated from anoxic soil subjected to biological soil disinfestation.</title>
        <authorList>
            <person name="Ueki A."/>
            <person name="Tonouchi A."/>
        </authorList>
    </citation>
    <scope>NUCLEOTIDE SEQUENCE [LARGE SCALE GENOMIC DNA]</scope>
    <source>
        <strain evidence="9 10">TW1</strain>
    </source>
</reference>
<feature type="transmembrane region" description="Helical" evidence="7">
    <location>
        <begin position="12"/>
        <end position="35"/>
    </location>
</feature>
<dbReference type="CDD" id="cd06261">
    <property type="entry name" value="TM_PBP2"/>
    <property type="match status" value="1"/>
</dbReference>
<comment type="similarity">
    <text evidence="7">Belongs to the binding-protein-dependent transport system permease family.</text>
</comment>
<evidence type="ECO:0000256" key="7">
    <source>
        <dbReference type="RuleBase" id="RU363032"/>
    </source>
</evidence>
<keyword evidence="4 7" id="KW-0812">Transmembrane</keyword>
<dbReference type="Proteomes" id="UP000580568">
    <property type="component" value="Unassembled WGS sequence"/>
</dbReference>
<dbReference type="PANTHER" id="PTHR30193">
    <property type="entry name" value="ABC TRANSPORTER PERMEASE PROTEIN"/>
    <property type="match status" value="1"/>
</dbReference>
<proteinExistence type="inferred from homology"/>
<dbReference type="GO" id="GO:0055085">
    <property type="term" value="P:transmembrane transport"/>
    <property type="evidence" value="ECO:0007669"/>
    <property type="project" value="InterPro"/>
</dbReference>
<dbReference type="PANTHER" id="PTHR30193:SF37">
    <property type="entry name" value="INNER MEMBRANE ABC TRANSPORTER PERMEASE PROTEIN YCJO"/>
    <property type="match status" value="1"/>
</dbReference>
<keyword evidence="10" id="KW-1185">Reference proteome</keyword>
<name>A0A6V8SKB0_9CLOT</name>
<dbReference type="Pfam" id="PF00528">
    <property type="entry name" value="BPD_transp_1"/>
    <property type="match status" value="1"/>
</dbReference>
<gene>
    <name evidence="9" type="ORF">bsdtw1_03094</name>
</gene>
<comment type="caution">
    <text evidence="9">The sequence shown here is derived from an EMBL/GenBank/DDBJ whole genome shotgun (WGS) entry which is preliminary data.</text>
</comment>
<keyword evidence="2 7" id="KW-0813">Transport</keyword>
<feature type="transmembrane region" description="Helical" evidence="7">
    <location>
        <begin position="108"/>
        <end position="129"/>
    </location>
</feature>
<protein>
    <submittedName>
        <fullName evidence="9">L-arabinose transport system permease protein AraP</fullName>
    </submittedName>
</protein>
<keyword evidence="5 7" id="KW-1133">Transmembrane helix</keyword>
<evidence type="ECO:0000256" key="2">
    <source>
        <dbReference type="ARBA" id="ARBA00022448"/>
    </source>
</evidence>
<dbReference type="RefSeq" id="WP_183278376.1">
    <property type="nucleotide sequence ID" value="NZ_BLZR01000001.1"/>
</dbReference>
<feature type="domain" description="ABC transmembrane type-1" evidence="8">
    <location>
        <begin position="71"/>
        <end position="281"/>
    </location>
</feature>
<dbReference type="GO" id="GO:0005886">
    <property type="term" value="C:plasma membrane"/>
    <property type="evidence" value="ECO:0007669"/>
    <property type="project" value="UniProtKB-SubCell"/>
</dbReference>
<accession>A0A6V8SKB0</accession>
<evidence type="ECO:0000256" key="6">
    <source>
        <dbReference type="ARBA" id="ARBA00023136"/>
    </source>
</evidence>
<feature type="transmembrane region" description="Helical" evidence="7">
    <location>
        <begin position="75"/>
        <end position="96"/>
    </location>
</feature>
<dbReference type="PROSITE" id="PS50928">
    <property type="entry name" value="ABC_TM1"/>
    <property type="match status" value="1"/>
</dbReference>
<dbReference type="EMBL" id="BLZR01000001">
    <property type="protein sequence ID" value="GFP76982.1"/>
    <property type="molecule type" value="Genomic_DNA"/>
</dbReference>
<keyword evidence="3" id="KW-1003">Cell membrane</keyword>
<feature type="transmembrane region" description="Helical" evidence="7">
    <location>
        <begin position="259"/>
        <end position="284"/>
    </location>
</feature>
<organism evidence="9 10">
    <name type="scientific">Clostridium fungisolvens</name>
    <dbReference type="NCBI Taxonomy" id="1604897"/>
    <lineage>
        <taxon>Bacteria</taxon>
        <taxon>Bacillati</taxon>
        <taxon>Bacillota</taxon>
        <taxon>Clostridia</taxon>
        <taxon>Eubacteriales</taxon>
        <taxon>Clostridiaceae</taxon>
        <taxon>Clostridium</taxon>
    </lineage>
</organism>
<dbReference type="InterPro" id="IPR035906">
    <property type="entry name" value="MetI-like_sf"/>
</dbReference>
<evidence type="ECO:0000256" key="1">
    <source>
        <dbReference type="ARBA" id="ARBA00004651"/>
    </source>
</evidence>
<evidence type="ECO:0000256" key="3">
    <source>
        <dbReference type="ARBA" id="ARBA00022475"/>
    </source>
</evidence>
<evidence type="ECO:0000313" key="10">
    <source>
        <dbReference type="Proteomes" id="UP000580568"/>
    </source>
</evidence>
<comment type="subcellular location">
    <subcellularLocation>
        <location evidence="1 7">Cell membrane</location>
        <topology evidence="1 7">Multi-pass membrane protein</topology>
    </subcellularLocation>
</comment>
<keyword evidence="6 7" id="KW-0472">Membrane</keyword>